<dbReference type="InterPro" id="IPR001680">
    <property type="entry name" value="WD40_rpt"/>
</dbReference>
<dbReference type="AlphaFoldDB" id="A0AAD7TJZ5"/>
<dbReference type="GO" id="GO:0006526">
    <property type="term" value="P:L-arginine biosynthetic process"/>
    <property type="evidence" value="ECO:0007669"/>
    <property type="project" value="InterPro"/>
</dbReference>
<sequence>MADQIELASPPFDSVSSVRFSPTNPTHLLASSWDTVAWNLVCETAGTVRFYDVAANEQKAKFDHRAAVLACCFSDANHAYSGGLDTSVRELDLQTEKINHLGQHSDAISSMNFSRDQSERYSPPDSPVCTDNTSSHDLPERVYNMDLVNHILVVAMASRLFHIYDIRKMDSPAQIRESMLKFMTRALACMPDGQGYATGSVEGRIAVEYFDPSPQAQEKKYAFKCHRQTIDDVDHVWPVNSLAFHPVYNTFASAGSDGTVSIWDHKSKKRLRQYPKYNAPVPSIAFNCDGTKLAVGVSYTWEEGEEGAKTAERPAIFVKNVGDEVKPKGWTGS</sequence>
<gene>
    <name evidence="5" type="ORF">ONZ51_g10188</name>
</gene>
<dbReference type="InterPro" id="IPR036322">
    <property type="entry name" value="WD40_repeat_dom_sf"/>
</dbReference>
<feature type="repeat" description="WD" evidence="3">
    <location>
        <begin position="232"/>
        <end position="273"/>
    </location>
</feature>
<evidence type="ECO:0000313" key="6">
    <source>
        <dbReference type="Proteomes" id="UP001215151"/>
    </source>
</evidence>
<dbReference type="PROSITE" id="PS00564">
    <property type="entry name" value="ARGININOSUCCIN_SYN_1"/>
    <property type="match status" value="1"/>
</dbReference>
<dbReference type="PROSITE" id="PS50082">
    <property type="entry name" value="WD_REPEATS_2"/>
    <property type="match status" value="1"/>
</dbReference>
<evidence type="ECO:0000313" key="5">
    <source>
        <dbReference type="EMBL" id="KAJ8463545.1"/>
    </source>
</evidence>
<dbReference type="Proteomes" id="UP001215151">
    <property type="component" value="Unassembled WGS sequence"/>
</dbReference>
<organism evidence="5 6">
    <name type="scientific">Trametes cubensis</name>
    <dbReference type="NCBI Taxonomy" id="1111947"/>
    <lineage>
        <taxon>Eukaryota</taxon>
        <taxon>Fungi</taxon>
        <taxon>Dikarya</taxon>
        <taxon>Basidiomycota</taxon>
        <taxon>Agaricomycotina</taxon>
        <taxon>Agaricomycetes</taxon>
        <taxon>Polyporales</taxon>
        <taxon>Polyporaceae</taxon>
        <taxon>Trametes</taxon>
    </lineage>
</organism>
<dbReference type="GO" id="GO:0004055">
    <property type="term" value="F:argininosuccinate synthase activity"/>
    <property type="evidence" value="ECO:0007669"/>
    <property type="project" value="InterPro"/>
</dbReference>
<evidence type="ECO:0000256" key="3">
    <source>
        <dbReference type="PROSITE-ProRule" id="PRU00221"/>
    </source>
</evidence>
<keyword evidence="6" id="KW-1185">Reference proteome</keyword>
<dbReference type="Pfam" id="PF00400">
    <property type="entry name" value="WD40"/>
    <property type="match status" value="1"/>
</dbReference>
<dbReference type="PANTHER" id="PTHR10971">
    <property type="entry name" value="MRNA EXPORT FACTOR AND BUB3"/>
    <property type="match status" value="1"/>
</dbReference>
<protein>
    <recommendedName>
        <fullName evidence="7">Mitotic checkpoint protein BUB3</fullName>
    </recommendedName>
</protein>
<comment type="caution">
    <text evidence="5">The sequence shown here is derived from an EMBL/GenBank/DDBJ whole genome shotgun (WGS) entry which is preliminary data.</text>
</comment>
<evidence type="ECO:0000256" key="4">
    <source>
        <dbReference type="SAM" id="MobiDB-lite"/>
    </source>
</evidence>
<dbReference type="GO" id="GO:0005524">
    <property type="term" value="F:ATP binding"/>
    <property type="evidence" value="ECO:0007669"/>
    <property type="project" value="InterPro"/>
</dbReference>
<feature type="region of interest" description="Disordered" evidence="4">
    <location>
        <begin position="113"/>
        <end position="135"/>
    </location>
</feature>
<dbReference type="PROSITE" id="PS50294">
    <property type="entry name" value="WD_REPEATS_REGION"/>
    <property type="match status" value="1"/>
</dbReference>
<keyword evidence="2" id="KW-0677">Repeat</keyword>
<evidence type="ECO:0008006" key="7">
    <source>
        <dbReference type="Google" id="ProtNLM"/>
    </source>
</evidence>
<reference evidence="5" key="1">
    <citation type="submission" date="2022-11" db="EMBL/GenBank/DDBJ databases">
        <title>Genome Sequence of Cubamyces cubensis.</title>
        <authorList>
            <person name="Buettner E."/>
        </authorList>
    </citation>
    <scope>NUCLEOTIDE SEQUENCE</scope>
    <source>
        <strain evidence="5">MPL-01</strain>
    </source>
</reference>
<dbReference type="InterPro" id="IPR015943">
    <property type="entry name" value="WD40/YVTN_repeat-like_dom_sf"/>
</dbReference>
<evidence type="ECO:0000256" key="2">
    <source>
        <dbReference type="ARBA" id="ARBA00022737"/>
    </source>
</evidence>
<accession>A0AAD7TJZ5</accession>
<name>A0AAD7TJZ5_9APHY</name>
<dbReference type="SUPFAM" id="SSF50978">
    <property type="entry name" value="WD40 repeat-like"/>
    <property type="match status" value="1"/>
</dbReference>
<evidence type="ECO:0000256" key="1">
    <source>
        <dbReference type="ARBA" id="ARBA00022574"/>
    </source>
</evidence>
<dbReference type="InterPro" id="IPR018223">
    <property type="entry name" value="Arginosuc_synth_CS"/>
</dbReference>
<dbReference type="SMART" id="SM00320">
    <property type="entry name" value="WD40"/>
    <property type="match status" value="4"/>
</dbReference>
<keyword evidence="1 3" id="KW-0853">WD repeat</keyword>
<dbReference type="Gene3D" id="2.130.10.10">
    <property type="entry name" value="YVTN repeat-like/Quinoprotein amine dehydrogenase"/>
    <property type="match status" value="1"/>
</dbReference>
<dbReference type="EMBL" id="JAPEVG010000386">
    <property type="protein sequence ID" value="KAJ8463545.1"/>
    <property type="molecule type" value="Genomic_DNA"/>
</dbReference>
<proteinExistence type="predicted"/>